<accession>A0A1S7UBH5</accession>
<dbReference type="Proteomes" id="UP000192140">
    <property type="component" value="Unassembled WGS sequence"/>
</dbReference>
<comment type="caution">
    <text evidence="1">The sequence shown here is derived from an EMBL/GenBank/DDBJ whole genome shotgun (WGS) entry which is preliminary data.</text>
</comment>
<evidence type="ECO:0000313" key="1">
    <source>
        <dbReference type="EMBL" id="CVI64237.1"/>
    </source>
</evidence>
<name>A0A1S7UBH5_9HYPH</name>
<dbReference type="SUPFAM" id="SSF53474">
    <property type="entry name" value="alpha/beta-Hydrolases"/>
    <property type="match status" value="1"/>
</dbReference>
<protein>
    <submittedName>
        <fullName evidence="1">Uncharacterized protein</fullName>
    </submittedName>
</protein>
<dbReference type="Gene3D" id="3.40.50.1820">
    <property type="entry name" value="alpha/beta hydrolase"/>
    <property type="match status" value="1"/>
</dbReference>
<sequence>MVMASSDGAGEVIVNAGTPKPDCRVRVNFDVNRELPGYLTEVSGGLFSYPFMPTPSLIPKGYKGDFYVEEFTDDKIRSQWEACRIDAKRSDHIMRRAKAIVGFQNRKTGSVNPVGKVSLDGHIDLEDVRRPRFFGEAPYNEPIANFEQATSVVEFSVPRDAYEREFLDLHTEIKLRGWYLRGEGVEDAESSKIKSLVIFNNGAFSETTAIDDPASNPLVRNIVTRNYEVPPLDTLTECSGLRHWRRCVSDMISAGFDVLVTDRRGEGISGGRSASNTCEQANDIFRMLEQLNSGAGLRIMTPTGQLAEGHDAATRLMNGASIYEIPIIVVGFSRGSQTAQWFMHKNFVENCNFDGGITTRAPAVGLSNVKGAILFGSNPGSLGYRAVENDEHLIEAALRAEYSTSRATDSDVLANIDKWPAAQFVRGTWDIAEGLEGTLDAYRRVNGMKDISVFLGPHSLRSADCRTLAYITERFVAFARAAISNDERKLKTLVPSDLRELVLSAPHFWEKTTDLTNFTKI</sequence>
<dbReference type="AlphaFoldDB" id="A0A1S7UBH5"/>
<gene>
    <name evidence="1" type="ORF">AGR7A_pTi0020</name>
</gene>
<reference evidence="1" key="1">
    <citation type="submission" date="2016-01" db="EMBL/GenBank/DDBJ databases">
        <authorList>
            <person name="Regsiter A."/>
            <person name="william w."/>
        </authorList>
    </citation>
    <scope>NUCLEOTIDE SEQUENCE</scope>
    <source>
        <strain evidence="1">NCPPB 1641</strain>
    </source>
</reference>
<keyword evidence="2" id="KW-1185">Reference proteome</keyword>
<proteinExistence type="predicted"/>
<dbReference type="EMBL" id="FCNP01000051">
    <property type="protein sequence ID" value="CVI64237.1"/>
    <property type="molecule type" value="Genomic_DNA"/>
</dbReference>
<evidence type="ECO:0000313" key="2">
    <source>
        <dbReference type="Proteomes" id="UP000192140"/>
    </source>
</evidence>
<dbReference type="InterPro" id="IPR029058">
    <property type="entry name" value="AB_hydrolase_fold"/>
</dbReference>
<organism evidence="1 2">
    <name type="scientific">Agrobacterium deltaense NCPPB 1641</name>
    <dbReference type="NCBI Taxonomy" id="1183425"/>
    <lineage>
        <taxon>Bacteria</taxon>
        <taxon>Pseudomonadati</taxon>
        <taxon>Pseudomonadota</taxon>
        <taxon>Alphaproteobacteria</taxon>
        <taxon>Hyphomicrobiales</taxon>
        <taxon>Rhizobiaceae</taxon>
        <taxon>Rhizobium/Agrobacterium group</taxon>
        <taxon>Agrobacterium</taxon>
    </lineage>
</organism>